<dbReference type="Proteomes" id="UP000075755">
    <property type="component" value="Chromosome"/>
</dbReference>
<dbReference type="KEGG" id="aak:AA2016_4617"/>
<evidence type="ECO:0000256" key="5">
    <source>
        <dbReference type="ARBA" id="ARBA00023136"/>
    </source>
</evidence>
<organism evidence="7 9">
    <name type="scientific">Aminobacter aminovorans</name>
    <name type="common">Chelatobacter heintzii</name>
    <dbReference type="NCBI Taxonomy" id="83263"/>
    <lineage>
        <taxon>Bacteria</taxon>
        <taxon>Pseudomonadati</taxon>
        <taxon>Pseudomonadota</taxon>
        <taxon>Alphaproteobacteria</taxon>
        <taxon>Hyphomicrobiales</taxon>
        <taxon>Phyllobacteriaceae</taxon>
        <taxon>Aminobacter</taxon>
    </lineage>
</organism>
<evidence type="ECO:0000313" key="10">
    <source>
        <dbReference type="Proteomes" id="UP000577697"/>
    </source>
</evidence>
<evidence type="ECO:0000256" key="4">
    <source>
        <dbReference type="ARBA" id="ARBA00022989"/>
    </source>
</evidence>
<dbReference type="GO" id="GO:0015171">
    <property type="term" value="F:amino acid transmembrane transporter activity"/>
    <property type="evidence" value="ECO:0007669"/>
    <property type="project" value="TreeGrafter"/>
</dbReference>
<protein>
    <submittedName>
        <fullName evidence="7">Amino acid transporter</fullName>
    </submittedName>
    <submittedName>
        <fullName evidence="8">Threonine/homoserine/homoserine lactone efflux protein</fullName>
    </submittedName>
</protein>
<gene>
    <name evidence="7" type="ORF">AA2016_4617</name>
    <name evidence="8" type="ORF">FHS67_001644</name>
</gene>
<dbReference type="InterPro" id="IPR001123">
    <property type="entry name" value="LeuE-type"/>
</dbReference>
<accession>A0AAC8YSC5</accession>
<evidence type="ECO:0000313" key="8">
    <source>
        <dbReference type="EMBL" id="MBB3705332.1"/>
    </source>
</evidence>
<keyword evidence="4 6" id="KW-1133">Transmembrane helix</keyword>
<reference evidence="7 9" key="1">
    <citation type="submission" date="2016-03" db="EMBL/GenBank/DDBJ databases">
        <title>Complete genome of Aminobacter aminovorans KCTC 2477.</title>
        <authorList>
            <person name="Kim K.M."/>
        </authorList>
    </citation>
    <scope>NUCLEOTIDE SEQUENCE [LARGE SCALE GENOMIC DNA]</scope>
    <source>
        <strain evidence="7 9">KCTC 2477</strain>
    </source>
</reference>
<dbReference type="PANTHER" id="PTHR30086:SF20">
    <property type="entry name" value="ARGININE EXPORTER PROTEIN ARGO-RELATED"/>
    <property type="match status" value="1"/>
</dbReference>
<feature type="transmembrane region" description="Helical" evidence="6">
    <location>
        <begin position="147"/>
        <end position="177"/>
    </location>
</feature>
<evidence type="ECO:0000256" key="1">
    <source>
        <dbReference type="ARBA" id="ARBA00004651"/>
    </source>
</evidence>
<dbReference type="PANTHER" id="PTHR30086">
    <property type="entry name" value="ARGININE EXPORTER PROTEIN ARGO"/>
    <property type="match status" value="1"/>
</dbReference>
<dbReference type="GO" id="GO:0005886">
    <property type="term" value="C:plasma membrane"/>
    <property type="evidence" value="ECO:0007669"/>
    <property type="project" value="UniProtKB-SubCell"/>
</dbReference>
<keyword evidence="5 6" id="KW-0472">Membrane</keyword>
<evidence type="ECO:0000256" key="2">
    <source>
        <dbReference type="ARBA" id="ARBA00022475"/>
    </source>
</evidence>
<keyword evidence="2" id="KW-1003">Cell membrane</keyword>
<sequence length="210" mass="22228">MPSAELLIAFVATTAIFAFMPGPAMLYAAAQTLARGRWSGLMAALGIHLGGYVHVIAAAGGLSVLFHAVPLAYLVVKLAGAAYLVWLGIAMFRARNEGDGVLPAIAPKSARRAFVESIAVEVLNPKTAIFFMAFLPQFIDASAAFPLWLQFFILGTVVNAMFTLADVVGVMLAGAMTDRLKRSRRAQRLMQRAGGAVLVGLGVHVALQKS</sequence>
<dbReference type="EMBL" id="CP015005">
    <property type="protein sequence ID" value="AMS43527.1"/>
    <property type="molecule type" value="Genomic_DNA"/>
</dbReference>
<evidence type="ECO:0000256" key="6">
    <source>
        <dbReference type="SAM" id="Phobius"/>
    </source>
</evidence>
<proteinExistence type="predicted"/>
<dbReference type="EMBL" id="JACICB010000005">
    <property type="protein sequence ID" value="MBB3705332.1"/>
    <property type="molecule type" value="Genomic_DNA"/>
</dbReference>
<comment type="subcellular location">
    <subcellularLocation>
        <location evidence="1">Cell membrane</location>
        <topology evidence="1">Multi-pass membrane protein</topology>
    </subcellularLocation>
</comment>
<evidence type="ECO:0000313" key="7">
    <source>
        <dbReference type="EMBL" id="AMS43527.1"/>
    </source>
</evidence>
<evidence type="ECO:0000256" key="3">
    <source>
        <dbReference type="ARBA" id="ARBA00022692"/>
    </source>
</evidence>
<feature type="transmembrane region" description="Helical" evidence="6">
    <location>
        <begin position="41"/>
        <end position="65"/>
    </location>
</feature>
<feature type="transmembrane region" description="Helical" evidence="6">
    <location>
        <begin position="71"/>
        <end position="92"/>
    </location>
</feature>
<keyword evidence="10" id="KW-1185">Reference proteome</keyword>
<dbReference type="AlphaFoldDB" id="A0AAC8YSC5"/>
<dbReference type="Proteomes" id="UP000577697">
    <property type="component" value="Unassembled WGS sequence"/>
</dbReference>
<dbReference type="PIRSF" id="PIRSF006324">
    <property type="entry name" value="LeuE"/>
    <property type="match status" value="1"/>
</dbReference>
<evidence type="ECO:0000313" key="9">
    <source>
        <dbReference type="Proteomes" id="UP000075755"/>
    </source>
</evidence>
<feature type="transmembrane region" description="Helical" evidence="6">
    <location>
        <begin position="6"/>
        <end position="29"/>
    </location>
</feature>
<reference evidence="8 10" key="2">
    <citation type="submission" date="2020-08" db="EMBL/GenBank/DDBJ databases">
        <title>Genomic Encyclopedia of Type Strains, Phase IV (KMG-IV): sequencing the most valuable type-strain genomes for metagenomic binning, comparative biology and taxonomic classification.</title>
        <authorList>
            <person name="Goeker M."/>
        </authorList>
    </citation>
    <scope>NUCLEOTIDE SEQUENCE [LARGE SCALE GENOMIC DNA]</scope>
    <source>
        <strain evidence="8 10">DSM 10368</strain>
    </source>
</reference>
<dbReference type="RefSeq" id="WP_067966872.1">
    <property type="nucleotide sequence ID" value="NZ_CP015005.1"/>
</dbReference>
<dbReference type="Pfam" id="PF01810">
    <property type="entry name" value="LysE"/>
    <property type="match status" value="1"/>
</dbReference>
<keyword evidence="3 6" id="KW-0812">Transmembrane</keyword>
<name>A0AAC8YSC5_AMIAI</name>